<evidence type="ECO:0000313" key="2">
    <source>
        <dbReference type="Proteomes" id="UP001195660"/>
    </source>
</evidence>
<comment type="caution">
    <text evidence="1">The sequence shown here is derived from an EMBL/GenBank/DDBJ whole genome shotgun (WGS) entry which is preliminary data.</text>
</comment>
<gene>
    <name evidence="1" type="ORF">GM173_02480</name>
</gene>
<dbReference type="Proteomes" id="UP001195660">
    <property type="component" value="Unassembled WGS sequence"/>
</dbReference>
<dbReference type="NCBIfam" id="NF045536">
    <property type="entry name" value="phasin_PhaP6"/>
    <property type="match status" value="1"/>
</dbReference>
<reference evidence="1 2" key="1">
    <citation type="submission" date="2019-11" db="EMBL/GenBank/DDBJ databases">
        <title>Novel Deefgea species.</title>
        <authorList>
            <person name="Han J.-H."/>
        </authorList>
    </citation>
    <scope>NUCLEOTIDE SEQUENCE [LARGE SCALE GENOMIC DNA]</scope>
    <source>
        <strain evidence="1 2">LMG 24817</strain>
    </source>
</reference>
<protein>
    <recommendedName>
        <fullName evidence="3">Phasin domain-containing protein</fullName>
    </recommendedName>
</protein>
<organism evidence="1 2">
    <name type="scientific">Deefgea chitinilytica</name>
    <dbReference type="NCBI Taxonomy" id="570276"/>
    <lineage>
        <taxon>Bacteria</taxon>
        <taxon>Pseudomonadati</taxon>
        <taxon>Pseudomonadota</taxon>
        <taxon>Betaproteobacteria</taxon>
        <taxon>Neisseriales</taxon>
        <taxon>Chitinibacteraceae</taxon>
        <taxon>Deefgea</taxon>
    </lineage>
</organism>
<name>A0ABS2C8H0_9NEIS</name>
<evidence type="ECO:0000313" key="1">
    <source>
        <dbReference type="EMBL" id="MBM5570440.1"/>
    </source>
</evidence>
<dbReference type="EMBL" id="WOFE01000001">
    <property type="protein sequence ID" value="MBM5570440.1"/>
    <property type="molecule type" value="Genomic_DNA"/>
</dbReference>
<evidence type="ECO:0008006" key="3">
    <source>
        <dbReference type="Google" id="ProtNLM"/>
    </source>
</evidence>
<sequence length="155" mass="17031">MTKSTPDPFLAWSELAQKTQEMWLDSAFVFSQRTQRMAEAGVNPTEADQAEMSQMGLEKLEAVGESSLAAFQHWGLLQHLVWDAALQQTKATVGLMAAAVGTPQEQVAAQQAWQFSVLSPDQLAQATAEMAHAVLHPVHKRTSENAERLKKEGTE</sequence>
<dbReference type="InterPro" id="IPR053785">
    <property type="entry name" value="PhaP6-like"/>
</dbReference>
<keyword evidence="2" id="KW-1185">Reference proteome</keyword>
<dbReference type="RefSeq" id="WP_203569742.1">
    <property type="nucleotide sequence ID" value="NZ_WOFE01000001.1"/>
</dbReference>
<accession>A0ABS2C8H0</accession>
<proteinExistence type="predicted"/>